<protein>
    <submittedName>
        <fullName evidence="1">DNA binding protein</fullName>
    </submittedName>
</protein>
<evidence type="ECO:0000313" key="1">
    <source>
        <dbReference type="EMBL" id="KZV20806.1"/>
    </source>
</evidence>
<name>A0A2Z7AGV4_9LAMI</name>
<keyword evidence="2" id="KW-1185">Reference proteome</keyword>
<organism evidence="1 2">
    <name type="scientific">Dorcoceras hygrometricum</name>
    <dbReference type="NCBI Taxonomy" id="472368"/>
    <lineage>
        <taxon>Eukaryota</taxon>
        <taxon>Viridiplantae</taxon>
        <taxon>Streptophyta</taxon>
        <taxon>Embryophyta</taxon>
        <taxon>Tracheophyta</taxon>
        <taxon>Spermatophyta</taxon>
        <taxon>Magnoliopsida</taxon>
        <taxon>eudicotyledons</taxon>
        <taxon>Gunneridae</taxon>
        <taxon>Pentapetalae</taxon>
        <taxon>asterids</taxon>
        <taxon>lamiids</taxon>
        <taxon>Lamiales</taxon>
        <taxon>Gesneriaceae</taxon>
        <taxon>Didymocarpoideae</taxon>
        <taxon>Trichosporeae</taxon>
        <taxon>Loxocarpinae</taxon>
        <taxon>Dorcoceras</taxon>
    </lineage>
</organism>
<dbReference type="AlphaFoldDB" id="A0A2Z7AGV4"/>
<accession>A0A2Z7AGV4</accession>
<gene>
    <name evidence="1" type="ORF">F511_43718</name>
</gene>
<proteinExistence type="predicted"/>
<dbReference type="Proteomes" id="UP000250235">
    <property type="component" value="Unassembled WGS sequence"/>
</dbReference>
<dbReference type="EMBL" id="KV015293">
    <property type="protein sequence ID" value="KZV20806.1"/>
    <property type="molecule type" value="Genomic_DNA"/>
</dbReference>
<sequence>MAAPLLARPCANSRALDAQRPANDATLLHKCCAVLRQGWSTFSHGCAKLARRAWRSAATPCACRAPRLPHARTSALAALGCATLGDAWRRFTRGDRALVAWGGLLGRSLLGAGWRRWRMKCTAAGRPMCAERRSLRAAVRRAWRDVARLPCENFVCRRRRRPSLRKSSGDVVTADFF</sequence>
<reference evidence="1 2" key="1">
    <citation type="journal article" date="2015" name="Proc. Natl. Acad. Sci. U.S.A.">
        <title>The resurrection genome of Boea hygrometrica: A blueprint for survival of dehydration.</title>
        <authorList>
            <person name="Xiao L."/>
            <person name="Yang G."/>
            <person name="Zhang L."/>
            <person name="Yang X."/>
            <person name="Zhao S."/>
            <person name="Ji Z."/>
            <person name="Zhou Q."/>
            <person name="Hu M."/>
            <person name="Wang Y."/>
            <person name="Chen M."/>
            <person name="Xu Y."/>
            <person name="Jin H."/>
            <person name="Xiao X."/>
            <person name="Hu G."/>
            <person name="Bao F."/>
            <person name="Hu Y."/>
            <person name="Wan P."/>
            <person name="Li L."/>
            <person name="Deng X."/>
            <person name="Kuang T."/>
            <person name="Xiang C."/>
            <person name="Zhu J.K."/>
            <person name="Oliver M.J."/>
            <person name="He Y."/>
        </authorList>
    </citation>
    <scope>NUCLEOTIDE SEQUENCE [LARGE SCALE GENOMIC DNA]</scope>
    <source>
        <strain evidence="2">cv. XS01</strain>
    </source>
</reference>
<evidence type="ECO:0000313" key="2">
    <source>
        <dbReference type="Proteomes" id="UP000250235"/>
    </source>
</evidence>